<dbReference type="HOGENOM" id="CLU_022280_0_1_1"/>
<evidence type="ECO:0000256" key="2">
    <source>
        <dbReference type="SAM" id="Phobius"/>
    </source>
</evidence>
<dbReference type="KEGG" id="tad:TRIADDRAFT_62181"/>
<name>B3SD24_TRIAD</name>
<feature type="transmembrane region" description="Helical" evidence="2">
    <location>
        <begin position="317"/>
        <end position="336"/>
    </location>
</feature>
<keyword evidence="2" id="KW-1133">Transmembrane helix</keyword>
<feature type="transmembrane region" description="Helical" evidence="2">
    <location>
        <begin position="97"/>
        <end position="116"/>
    </location>
</feature>
<dbReference type="STRING" id="10228.B3SD24"/>
<dbReference type="PANTHER" id="PTHR19346">
    <property type="entry name" value="SUGAR PHOSPHATE TRANSPORTER DOMAIN-CONTAINING PROTEIN"/>
    <property type="match status" value="1"/>
</dbReference>
<evidence type="ECO:0000256" key="1">
    <source>
        <dbReference type="SAM" id="MobiDB-lite"/>
    </source>
</evidence>
<feature type="transmembrane region" description="Helical" evidence="2">
    <location>
        <begin position="174"/>
        <end position="191"/>
    </location>
</feature>
<feature type="transmembrane region" description="Helical" evidence="2">
    <location>
        <begin position="256"/>
        <end position="279"/>
    </location>
</feature>
<reference evidence="3 4" key="1">
    <citation type="journal article" date="2008" name="Nature">
        <title>The Trichoplax genome and the nature of placozoans.</title>
        <authorList>
            <person name="Srivastava M."/>
            <person name="Begovic E."/>
            <person name="Chapman J."/>
            <person name="Putnam N.H."/>
            <person name="Hellsten U."/>
            <person name="Kawashima T."/>
            <person name="Kuo A."/>
            <person name="Mitros T."/>
            <person name="Salamov A."/>
            <person name="Carpenter M.L."/>
            <person name="Signorovitch A.Y."/>
            <person name="Moreno M.A."/>
            <person name="Kamm K."/>
            <person name="Grimwood J."/>
            <person name="Schmutz J."/>
            <person name="Shapiro H."/>
            <person name="Grigoriev I.V."/>
            <person name="Buss L.W."/>
            <person name="Schierwater B."/>
            <person name="Dellaporta S.L."/>
            <person name="Rokhsar D.S."/>
        </authorList>
    </citation>
    <scope>NUCLEOTIDE SEQUENCE [LARGE SCALE GENOMIC DNA]</scope>
    <source>
        <strain evidence="3 4">Grell-BS-1999</strain>
    </source>
</reference>
<feature type="compositionally biased region" description="Basic and acidic residues" evidence="1">
    <location>
        <begin position="417"/>
        <end position="427"/>
    </location>
</feature>
<dbReference type="OrthoDB" id="10062838at2759"/>
<sequence length="427" mass="47279">MEHQEIEKSPKGVLSDMDRISVNSYDAAVDTHRIRWNKPQDTEGTPEVAPCGLSQKTFKMLAGLVIVIAIAVSWVGSTQFAQSTYSATFFAPYFTTWFSTCWIIVCYPTMLLVGKLKGRSFTEMYRESETIYGPRGLCLMNILKIALPFCICWIVANFLYIYALGLIQPSDVTAIFSSTSAFVYVFSLIWLKESFMILRAMATAISIVGIVLFAYSDGFGRFQLVGVFLTVGGSIAASLYKVWLKRVVGNASFNQIGFFLSVLGLLNLLLFWPIILILYYTNAETIDWNNLPITFLCGSAVLGVAFNFLVNFGIAFTFPLFISLGTVIGIPINALVDTIFRQKSFGAIKIGGSACIIIGFLVMLIGDEKSRQISDNIMSILCCGRSVQFCHRSTDNLKEDELESDPKDIPSVADMNSHNKIENGVKA</sequence>
<proteinExistence type="predicted"/>
<feature type="region of interest" description="Disordered" evidence="1">
    <location>
        <begin position="401"/>
        <end position="427"/>
    </location>
</feature>
<dbReference type="GeneID" id="6759372"/>
<dbReference type="EMBL" id="DS985275">
    <property type="protein sequence ID" value="EDV19364.1"/>
    <property type="molecule type" value="Genomic_DNA"/>
</dbReference>
<dbReference type="InParanoid" id="B3SD24"/>
<feature type="transmembrane region" description="Helical" evidence="2">
    <location>
        <begin position="60"/>
        <end position="77"/>
    </location>
</feature>
<feature type="transmembrane region" description="Helical" evidence="2">
    <location>
        <begin position="291"/>
        <end position="310"/>
    </location>
</feature>
<feature type="transmembrane region" description="Helical" evidence="2">
    <location>
        <begin position="137"/>
        <end position="162"/>
    </location>
</feature>
<evidence type="ECO:0000313" key="4">
    <source>
        <dbReference type="Proteomes" id="UP000009022"/>
    </source>
</evidence>
<dbReference type="PhylomeDB" id="B3SD24"/>
<keyword evidence="2" id="KW-0472">Membrane</keyword>
<dbReference type="RefSeq" id="XP_002118139.1">
    <property type="nucleotide sequence ID" value="XM_002118103.1"/>
</dbReference>
<keyword evidence="4" id="KW-1185">Reference proteome</keyword>
<feature type="transmembrane region" description="Helical" evidence="2">
    <location>
        <begin position="198"/>
        <end position="216"/>
    </location>
</feature>
<dbReference type="Proteomes" id="UP000009022">
    <property type="component" value="Unassembled WGS sequence"/>
</dbReference>
<evidence type="ECO:0008006" key="5">
    <source>
        <dbReference type="Google" id="ProtNLM"/>
    </source>
</evidence>
<feature type="transmembrane region" description="Helical" evidence="2">
    <location>
        <begin position="348"/>
        <end position="366"/>
    </location>
</feature>
<dbReference type="FunCoup" id="B3SD24">
    <property type="interactions" value="179"/>
</dbReference>
<dbReference type="InterPro" id="IPR026505">
    <property type="entry name" value="Solute_c_fam_35_mem_F3/F4"/>
</dbReference>
<dbReference type="PANTHER" id="PTHR19346:SF4">
    <property type="entry name" value="SUGAR PHOSPHATE TRANSPORTER DOMAIN-CONTAINING PROTEIN"/>
    <property type="match status" value="1"/>
</dbReference>
<dbReference type="OMA" id="CPWERRR"/>
<feature type="transmembrane region" description="Helical" evidence="2">
    <location>
        <begin position="222"/>
        <end position="244"/>
    </location>
</feature>
<evidence type="ECO:0000313" key="3">
    <source>
        <dbReference type="EMBL" id="EDV19364.1"/>
    </source>
</evidence>
<dbReference type="CTD" id="6759372"/>
<organism evidence="3 4">
    <name type="scientific">Trichoplax adhaerens</name>
    <name type="common">Trichoplax reptans</name>
    <dbReference type="NCBI Taxonomy" id="10228"/>
    <lineage>
        <taxon>Eukaryota</taxon>
        <taxon>Metazoa</taxon>
        <taxon>Placozoa</taxon>
        <taxon>Uniplacotomia</taxon>
        <taxon>Trichoplacea</taxon>
        <taxon>Trichoplacidae</taxon>
        <taxon>Trichoplax</taxon>
    </lineage>
</organism>
<gene>
    <name evidence="3" type="ORF">TRIADDRAFT_62181</name>
</gene>
<accession>B3SD24</accession>
<dbReference type="eggNOG" id="KOG4314">
    <property type="taxonomic scope" value="Eukaryota"/>
</dbReference>
<dbReference type="AlphaFoldDB" id="B3SD24"/>
<protein>
    <recommendedName>
        <fullName evidence="5">EamA domain-containing protein</fullName>
    </recommendedName>
</protein>
<keyword evidence="2" id="KW-0812">Transmembrane</keyword>